<reference evidence="2" key="1">
    <citation type="journal article" date="2019" name="Int. J. Syst. Evol. Microbiol.">
        <title>The Global Catalogue of Microorganisms (GCM) 10K type strain sequencing project: providing services to taxonomists for standard genome sequencing and annotation.</title>
        <authorList>
            <consortium name="The Broad Institute Genomics Platform"/>
            <consortium name="The Broad Institute Genome Sequencing Center for Infectious Disease"/>
            <person name="Wu L."/>
            <person name="Ma J."/>
        </authorList>
    </citation>
    <scope>NUCLEOTIDE SEQUENCE [LARGE SCALE GENOMIC DNA]</scope>
    <source>
        <strain evidence="2">CGMCC 4.7152</strain>
    </source>
</reference>
<accession>A0ABV9VY18</accession>
<gene>
    <name evidence="1" type="ORF">ACFPIJ_20935</name>
</gene>
<proteinExistence type="predicted"/>
<name>A0ABV9VY18_9ACTN</name>
<dbReference type="RefSeq" id="WP_380116859.1">
    <property type="nucleotide sequence ID" value="NZ_JBHSIU010000020.1"/>
</dbReference>
<organism evidence="1 2">
    <name type="scientific">Dactylosporangium cerinum</name>
    <dbReference type="NCBI Taxonomy" id="1434730"/>
    <lineage>
        <taxon>Bacteria</taxon>
        <taxon>Bacillati</taxon>
        <taxon>Actinomycetota</taxon>
        <taxon>Actinomycetes</taxon>
        <taxon>Micromonosporales</taxon>
        <taxon>Micromonosporaceae</taxon>
        <taxon>Dactylosporangium</taxon>
    </lineage>
</organism>
<evidence type="ECO:0008006" key="3">
    <source>
        <dbReference type="Google" id="ProtNLM"/>
    </source>
</evidence>
<evidence type="ECO:0000313" key="1">
    <source>
        <dbReference type="EMBL" id="MFC5000293.1"/>
    </source>
</evidence>
<dbReference type="EMBL" id="JBHSIU010000020">
    <property type="protein sequence ID" value="MFC5000293.1"/>
    <property type="molecule type" value="Genomic_DNA"/>
</dbReference>
<dbReference type="Proteomes" id="UP001595912">
    <property type="component" value="Unassembled WGS sequence"/>
</dbReference>
<dbReference type="SUPFAM" id="SSF48264">
    <property type="entry name" value="Cytochrome P450"/>
    <property type="match status" value="1"/>
</dbReference>
<keyword evidence="2" id="KW-1185">Reference proteome</keyword>
<comment type="caution">
    <text evidence="1">The sequence shown here is derived from an EMBL/GenBank/DDBJ whole genome shotgun (WGS) entry which is preliminary data.</text>
</comment>
<evidence type="ECO:0000313" key="2">
    <source>
        <dbReference type="Proteomes" id="UP001595912"/>
    </source>
</evidence>
<dbReference type="InterPro" id="IPR036396">
    <property type="entry name" value="Cyt_P450_sf"/>
</dbReference>
<dbReference type="PROSITE" id="PS00086">
    <property type="entry name" value="CYTOCHROME_P450"/>
    <property type="match status" value="1"/>
</dbReference>
<sequence length="333" mass="32043">MQMIDDLHDALAVLHDPAFVVPPVPPATAGVAWLRSTVGRFSTGEAHTRRRALSESLLSTVDPVALREAAASSPHAHPVQLLAAALGLDSSPRTTDAVRAVAAAYQPGTGDEAAADLAVRVLIDTFGGTPDELIAARIGVLVQACDATATLIDRARTTDLETALRDTPPVPATKRMATRSTDLNAAHAAADHPRSGRVEAGEVVRVSLRGIPFGAGPRGCPGRTHALALAEGALRGSSGAAVGGVGVGGVGVSGAAVDGVGVGGVGVGGVGVGGVGVGGVGVGGVGVSGAVVGGVGVGGVGVGGVGVDGVAVDSAAAGGSAVDGAVVDGGDVR</sequence>
<protein>
    <recommendedName>
        <fullName evidence="3">Cytochrome P450</fullName>
    </recommendedName>
</protein>
<dbReference type="InterPro" id="IPR017972">
    <property type="entry name" value="Cyt_P450_CS"/>
</dbReference>